<dbReference type="Proteomes" id="UP000054018">
    <property type="component" value="Unassembled WGS sequence"/>
</dbReference>
<dbReference type="OrthoDB" id="2674822at2759"/>
<sequence>MNHEYSPLSQAVEDDSSVEKIQKSSNKAGDDQPVYNGRQSLLFSPQSLHVALIVFLVINALCLFATMQQLSLAAQAIKPLLEGRAFLDTRDLPRPDPYYGL</sequence>
<dbReference type="HOGENOM" id="CLU_2360344_0_0_1"/>
<dbReference type="AlphaFoldDB" id="A0A0C9ZII2"/>
<evidence type="ECO:0000313" key="4">
    <source>
        <dbReference type="Proteomes" id="UP000054018"/>
    </source>
</evidence>
<accession>A0A0C9ZII2</accession>
<name>A0A0C9ZII2_9AGAM</name>
<keyword evidence="2" id="KW-0812">Transmembrane</keyword>
<feature type="region of interest" description="Disordered" evidence="1">
    <location>
        <begin position="1"/>
        <end position="34"/>
    </location>
</feature>
<keyword evidence="4" id="KW-1185">Reference proteome</keyword>
<keyword evidence="2" id="KW-0472">Membrane</keyword>
<dbReference type="EMBL" id="KN833691">
    <property type="protein sequence ID" value="KIK28996.1"/>
    <property type="molecule type" value="Genomic_DNA"/>
</dbReference>
<gene>
    <name evidence="3" type="ORF">PISMIDRAFT_673326</name>
</gene>
<evidence type="ECO:0000313" key="3">
    <source>
        <dbReference type="EMBL" id="KIK28996.1"/>
    </source>
</evidence>
<keyword evidence="2" id="KW-1133">Transmembrane helix</keyword>
<protein>
    <submittedName>
        <fullName evidence="3">Uncharacterized protein</fullName>
    </submittedName>
</protein>
<organism evidence="3 4">
    <name type="scientific">Pisolithus microcarpus 441</name>
    <dbReference type="NCBI Taxonomy" id="765257"/>
    <lineage>
        <taxon>Eukaryota</taxon>
        <taxon>Fungi</taxon>
        <taxon>Dikarya</taxon>
        <taxon>Basidiomycota</taxon>
        <taxon>Agaricomycotina</taxon>
        <taxon>Agaricomycetes</taxon>
        <taxon>Agaricomycetidae</taxon>
        <taxon>Boletales</taxon>
        <taxon>Sclerodermatineae</taxon>
        <taxon>Pisolithaceae</taxon>
        <taxon>Pisolithus</taxon>
    </lineage>
</organism>
<evidence type="ECO:0000256" key="1">
    <source>
        <dbReference type="SAM" id="MobiDB-lite"/>
    </source>
</evidence>
<proteinExistence type="predicted"/>
<reference evidence="4" key="2">
    <citation type="submission" date="2015-01" db="EMBL/GenBank/DDBJ databases">
        <title>Evolutionary Origins and Diversification of the Mycorrhizal Mutualists.</title>
        <authorList>
            <consortium name="DOE Joint Genome Institute"/>
            <consortium name="Mycorrhizal Genomics Consortium"/>
            <person name="Kohler A."/>
            <person name="Kuo A."/>
            <person name="Nagy L.G."/>
            <person name="Floudas D."/>
            <person name="Copeland A."/>
            <person name="Barry K.W."/>
            <person name="Cichocki N."/>
            <person name="Veneault-Fourrey C."/>
            <person name="LaButti K."/>
            <person name="Lindquist E.A."/>
            <person name="Lipzen A."/>
            <person name="Lundell T."/>
            <person name="Morin E."/>
            <person name="Murat C."/>
            <person name="Riley R."/>
            <person name="Ohm R."/>
            <person name="Sun H."/>
            <person name="Tunlid A."/>
            <person name="Henrissat B."/>
            <person name="Grigoriev I.V."/>
            <person name="Hibbett D.S."/>
            <person name="Martin F."/>
        </authorList>
    </citation>
    <scope>NUCLEOTIDE SEQUENCE [LARGE SCALE GENOMIC DNA]</scope>
    <source>
        <strain evidence="4">441</strain>
    </source>
</reference>
<reference evidence="3 4" key="1">
    <citation type="submission" date="2014-04" db="EMBL/GenBank/DDBJ databases">
        <authorList>
            <consortium name="DOE Joint Genome Institute"/>
            <person name="Kuo A."/>
            <person name="Kohler A."/>
            <person name="Costa M.D."/>
            <person name="Nagy L.G."/>
            <person name="Floudas D."/>
            <person name="Copeland A."/>
            <person name="Barry K.W."/>
            <person name="Cichocki N."/>
            <person name="Veneault-Fourrey C."/>
            <person name="LaButti K."/>
            <person name="Lindquist E.A."/>
            <person name="Lipzen A."/>
            <person name="Lundell T."/>
            <person name="Morin E."/>
            <person name="Murat C."/>
            <person name="Sun H."/>
            <person name="Tunlid A."/>
            <person name="Henrissat B."/>
            <person name="Grigoriev I.V."/>
            <person name="Hibbett D.S."/>
            <person name="Martin F."/>
            <person name="Nordberg H.P."/>
            <person name="Cantor M.N."/>
            <person name="Hua S.X."/>
        </authorList>
    </citation>
    <scope>NUCLEOTIDE SEQUENCE [LARGE SCALE GENOMIC DNA]</scope>
    <source>
        <strain evidence="3 4">441</strain>
    </source>
</reference>
<feature type="transmembrane region" description="Helical" evidence="2">
    <location>
        <begin position="48"/>
        <end position="67"/>
    </location>
</feature>
<evidence type="ECO:0000256" key="2">
    <source>
        <dbReference type="SAM" id="Phobius"/>
    </source>
</evidence>